<dbReference type="AlphaFoldDB" id="B8GF35"/>
<dbReference type="InterPro" id="IPR023485">
    <property type="entry name" value="Ptyr_pPase"/>
</dbReference>
<proteinExistence type="predicted"/>
<evidence type="ECO:0000256" key="1">
    <source>
        <dbReference type="ARBA" id="ARBA00022849"/>
    </source>
</evidence>
<dbReference type="KEGG" id="mpl:Mpal_2571"/>
<dbReference type="SMART" id="SM00226">
    <property type="entry name" value="LMWPc"/>
    <property type="match status" value="1"/>
</dbReference>
<keyword evidence="1" id="KW-0059">Arsenical resistance</keyword>
<evidence type="ECO:0000313" key="4">
    <source>
        <dbReference type="Proteomes" id="UP000002457"/>
    </source>
</evidence>
<dbReference type="InterPro" id="IPR036196">
    <property type="entry name" value="Ptyr_pPase_sf"/>
</dbReference>
<dbReference type="SUPFAM" id="SSF52788">
    <property type="entry name" value="Phosphotyrosine protein phosphatases I"/>
    <property type="match status" value="1"/>
</dbReference>
<protein>
    <submittedName>
        <fullName evidence="3">Protein-tyrosine phosphatase, low molecular weight</fullName>
    </submittedName>
</protein>
<name>B8GF35_METPE</name>
<evidence type="ECO:0000313" key="3">
    <source>
        <dbReference type="EMBL" id="ACL17841.1"/>
    </source>
</evidence>
<reference evidence="3 4" key="1">
    <citation type="journal article" date="2015" name="Genome Announc.">
        <title>Complete Genome Sequence of Methanosphaerula palustris E1-9CT, a Hydrogenotrophic Methanogen Isolated from a Minerotrophic Fen Peatland.</title>
        <authorList>
            <person name="Cadillo-Quiroz H."/>
            <person name="Browne P."/>
            <person name="Kyrpides N."/>
            <person name="Woyke T."/>
            <person name="Goodwin L."/>
            <person name="Detter C."/>
            <person name="Yavitt J.B."/>
            <person name="Zinder S.H."/>
        </authorList>
    </citation>
    <scope>NUCLEOTIDE SEQUENCE [LARGE SCALE GENOMIC DNA]</scope>
    <source>
        <strain evidence="4">ATCC BAA-1556 / DSM 19958 / E1-9c</strain>
    </source>
</reference>
<dbReference type="GeneID" id="7270698"/>
<evidence type="ECO:0000259" key="2">
    <source>
        <dbReference type="SMART" id="SM00226"/>
    </source>
</evidence>
<dbReference type="CDD" id="cd16345">
    <property type="entry name" value="LMWP_ArsC"/>
    <property type="match status" value="1"/>
</dbReference>
<gene>
    <name evidence="3" type="ordered locus">Mpal_2571</name>
</gene>
<dbReference type="Gene3D" id="3.40.50.2300">
    <property type="match status" value="1"/>
</dbReference>
<keyword evidence="4" id="KW-1185">Reference proteome</keyword>
<dbReference type="PANTHER" id="PTHR43428">
    <property type="entry name" value="ARSENATE REDUCTASE"/>
    <property type="match status" value="1"/>
</dbReference>
<dbReference type="GO" id="GO:0046685">
    <property type="term" value="P:response to arsenic-containing substance"/>
    <property type="evidence" value="ECO:0007669"/>
    <property type="project" value="UniProtKB-KW"/>
</dbReference>
<dbReference type="Pfam" id="PF01451">
    <property type="entry name" value="LMWPc"/>
    <property type="match status" value="1"/>
</dbReference>
<dbReference type="EMBL" id="CP001338">
    <property type="protein sequence ID" value="ACL17841.1"/>
    <property type="molecule type" value="Genomic_DNA"/>
</dbReference>
<dbReference type="eggNOG" id="arCOG04425">
    <property type="taxonomic scope" value="Archaea"/>
</dbReference>
<dbReference type="PANTHER" id="PTHR43428:SF1">
    <property type="entry name" value="ARSENATE REDUCTASE"/>
    <property type="match status" value="1"/>
</dbReference>
<feature type="domain" description="Phosphotyrosine protein phosphatase I" evidence="2">
    <location>
        <begin position="3"/>
        <end position="136"/>
    </location>
</feature>
<sequence length="137" mass="14745">MKKRILFICSHNAARSQMAEGYLREKYGDRYEAFSAGTTATAVHPLAILVMAEIGIDISGHRSKDLGGFIGQEMDVVVTVCDAAQGICPMFPWAKETIHAGFSDPAAVAGTSDEQVTAFRSIRDEITGWIDTTFGGA</sequence>
<organism evidence="3 4">
    <name type="scientific">Methanosphaerula palustris (strain ATCC BAA-1556 / DSM 19958 / E1-9c)</name>
    <dbReference type="NCBI Taxonomy" id="521011"/>
    <lineage>
        <taxon>Archaea</taxon>
        <taxon>Methanobacteriati</taxon>
        <taxon>Methanobacteriota</taxon>
        <taxon>Stenosarchaea group</taxon>
        <taxon>Methanomicrobia</taxon>
        <taxon>Methanomicrobiales</taxon>
        <taxon>Methanoregulaceae</taxon>
        <taxon>Methanosphaerula</taxon>
    </lineage>
</organism>
<dbReference type="OrthoDB" id="295776at2157"/>
<dbReference type="HOGENOM" id="CLU_071415_3_2_2"/>
<dbReference type="STRING" id="521011.Mpal_2571"/>
<accession>B8GF35</accession>
<dbReference type="Proteomes" id="UP000002457">
    <property type="component" value="Chromosome"/>
</dbReference>
<dbReference type="RefSeq" id="WP_012619160.1">
    <property type="nucleotide sequence ID" value="NC_011832.1"/>
</dbReference>